<evidence type="ECO:0000259" key="2">
    <source>
        <dbReference type="PROSITE" id="PS50937"/>
    </source>
</evidence>
<dbReference type="Gene3D" id="1.10.1660.10">
    <property type="match status" value="1"/>
</dbReference>
<dbReference type="InterPro" id="IPR009061">
    <property type="entry name" value="DNA-bd_dom_put_sf"/>
</dbReference>
<dbReference type="PROSITE" id="PS50937">
    <property type="entry name" value="HTH_MERR_2"/>
    <property type="match status" value="1"/>
</dbReference>
<dbReference type="CDD" id="cd00592">
    <property type="entry name" value="HTH_MerR-like"/>
    <property type="match status" value="1"/>
</dbReference>
<dbReference type="GO" id="GO:0003677">
    <property type="term" value="F:DNA binding"/>
    <property type="evidence" value="ECO:0007669"/>
    <property type="project" value="UniProtKB-KW"/>
</dbReference>
<dbReference type="PRINTS" id="PR00040">
    <property type="entry name" value="HTHMERR"/>
</dbReference>
<organism evidence="3">
    <name type="scientific">Thermosporothrix sp. COM3</name>
    <dbReference type="NCBI Taxonomy" id="2490863"/>
    <lineage>
        <taxon>Bacteria</taxon>
        <taxon>Bacillati</taxon>
        <taxon>Chloroflexota</taxon>
        <taxon>Ktedonobacteria</taxon>
        <taxon>Ktedonobacterales</taxon>
        <taxon>Thermosporotrichaceae</taxon>
        <taxon>Thermosporothrix</taxon>
    </lineage>
</organism>
<dbReference type="SMART" id="SM00422">
    <property type="entry name" value="HTH_MERR"/>
    <property type="match status" value="1"/>
</dbReference>
<keyword evidence="1" id="KW-0238">DNA-binding</keyword>
<evidence type="ECO:0000256" key="1">
    <source>
        <dbReference type="ARBA" id="ARBA00023125"/>
    </source>
</evidence>
<dbReference type="Pfam" id="PF13411">
    <property type="entry name" value="MerR_1"/>
    <property type="match status" value="1"/>
</dbReference>
<dbReference type="InterPro" id="IPR047057">
    <property type="entry name" value="MerR_fam"/>
</dbReference>
<gene>
    <name evidence="3" type="ORF">KTC_33200</name>
</gene>
<name>A0A455SNL3_9CHLR</name>
<proteinExistence type="predicted"/>
<dbReference type="EMBL" id="AP019376">
    <property type="protein sequence ID" value="BBH88569.1"/>
    <property type="molecule type" value="Genomic_DNA"/>
</dbReference>
<dbReference type="InterPro" id="IPR000551">
    <property type="entry name" value="MerR-type_HTH_dom"/>
</dbReference>
<reference evidence="3" key="1">
    <citation type="submission" date="2018-12" db="EMBL/GenBank/DDBJ databases">
        <title>Novel natural products biosynthetic potential of the class Ktedonobacteria.</title>
        <authorList>
            <person name="Zheng Y."/>
            <person name="Saitou A."/>
            <person name="Wang C.M."/>
            <person name="Toyoda A."/>
            <person name="Minakuchi Y."/>
            <person name="Sekiguchi Y."/>
            <person name="Ueda K."/>
            <person name="Takano H."/>
            <person name="Sakai Y."/>
            <person name="Yokota A."/>
            <person name="Yabe S."/>
        </authorList>
    </citation>
    <scope>NUCLEOTIDE SEQUENCE</scope>
    <source>
        <strain evidence="3">COM3</strain>
    </source>
</reference>
<dbReference type="GO" id="GO:0003700">
    <property type="term" value="F:DNA-binding transcription factor activity"/>
    <property type="evidence" value="ECO:0007669"/>
    <property type="project" value="InterPro"/>
</dbReference>
<dbReference type="PANTHER" id="PTHR30204:SF90">
    <property type="entry name" value="HTH-TYPE TRANSCRIPTIONAL ACTIVATOR MTA"/>
    <property type="match status" value="1"/>
</dbReference>
<protein>
    <recommendedName>
        <fullName evidence="2">HTH merR-type domain-containing protein</fullName>
    </recommendedName>
</protein>
<accession>A0A455SNL3</accession>
<evidence type="ECO:0000313" key="3">
    <source>
        <dbReference type="EMBL" id="BBH88569.1"/>
    </source>
</evidence>
<dbReference type="SUPFAM" id="SSF46955">
    <property type="entry name" value="Putative DNA-binding domain"/>
    <property type="match status" value="1"/>
</dbReference>
<sequence>MYRDLSTDKNSYSIEDVARITGLTKRTLRYYEEVGLLPPTDRTESNYRLYSSHDITRLEQIKKLRDLLGFSLAEIRELLQEADGQVRTAHTSNGETHICNDAAYYRVIRLIEQRISELEHMRSTLLTRLKSQEYLQGGNTPY</sequence>
<dbReference type="AlphaFoldDB" id="A0A455SNL3"/>
<feature type="domain" description="HTH merR-type" evidence="2">
    <location>
        <begin position="11"/>
        <end position="81"/>
    </location>
</feature>
<dbReference type="PANTHER" id="PTHR30204">
    <property type="entry name" value="REDOX-CYCLING DRUG-SENSING TRANSCRIPTIONAL ACTIVATOR SOXR"/>
    <property type="match status" value="1"/>
</dbReference>